<dbReference type="AlphaFoldDB" id="A0A2P5FS52"/>
<dbReference type="InParanoid" id="A0A2P5FS52"/>
<evidence type="ECO:0000313" key="2">
    <source>
        <dbReference type="EMBL" id="POO00599.1"/>
    </source>
</evidence>
<comment type="caution">
    <text evidence="2">The sequence shown here is derived from an EMBL/GenBank/DDBJ whole genome shotgun (WGS) entry which is preliminary data.</text>
</comment>
<sequence length="180" mass="21123">MDAIELKYDSEDDCWIMEPIHLSNNIVSSKPSNVRRISYDDDDGDHRRHSSAETAVYSSPVAVSARTSCSSSAESNLWFFSPKRLRRYLNEAPRYTNRKLWRKLKRYFTCTRPPLPSDPRHRDHDHDHEHSRSSRRKKQRVDYFSSCDALMTNTRSSFEEQEENLKAVILYCKNTMSSPS</sequence>
<evidence type="ECO:0000313" key="3">
    <source>
        <dbReference type="Proteomes" id="UP000237000"/>
    </source>
</evidence>
<accession>A0A2P5FS52</accession>
<protein>
    <submittedName>
        <fullName evidence="2">Uncharacterized protein</fullName>
    </submittedName>
</protein>
<dbReference type="Proteomes" id="UP000237000">
    <property type="component" value="Unassembled WGS sequence"/>
</dbReference>
<proteinExistence type="predicted"/>
<dbReference type="OrthoDB" id="10352821at2759"/>
<reference evidence="3" key="1">
    <citation type="submission" date="2016-06" db="EMBL/GenBank/DDBJ databases">
        <title>Parallel loss of symbiosis genes in relatives of nitrogen-fixing non-legume Parasponia.</title>
        <authorList>
            <person name="Van Velzen R."/>
            <person name="Holmer R."/>
            <person name="Bu F."/>
            <person name="Rutten L."/>
            <person name="Van Zeijl A."/>
            <person name="Liu W."/>
            <person name="Santuari L."/>
            <person name="Cao Q."/>
            <person name="Sharma T."/>
            <person name="Shen D."/>
            <person name="Roswanjaya Y."/>
            <person name="Wardhani T."/>
            <person name="Kalhor M.S."/>
            <person name="Jansen J."/>
            <person name="Van den Hoogen J."/>
            <person name="Gungor B."/>
            <person name="Hartog M."/>
            <person name="Hontelez J."/>
            <person name="Verver J."/>
            <person name="Yang W.-C."/>
            <person name="Schijlen E."/>
            <person name="Repin R."/>
            <person name="Schilthuizen M."/>
            <person name="Schranz E."/>
            <person name="Heidstra R."/>
            <person name="Miyata K."/>
            <person name="Fedorova E."/>
            <person name="Kohlen W."/>
            <person name="Bisseling T."/>
            <person name="Smit S."/>
            <person name="Geurts R."/>
        </authorList>
    </citation>
    <scope>NUCLEOTIDE SEQUENCE [LARGE SCALE GENOMIC DNA]</scope>
    <source>
        <strain evidence="3">cv. RG33-2</strain>
    </source>
</reference>
<organism evidence="2 3">
    <name type="scientific">Trema orientale</name>
    <name type="common">Charcoal tree</name>
    <name type="synonym">Celtis orientalis</name>
    <dbReference type="NCBI Taxonomy" id="63057"/>
    <lineage>
        <taxon>Eukaryota</taxon>
        <taxon>Viridiplantae</taxon>
        <taxon>Streptophyta</taxon>
        <taxon>Embryophyta</taxon>
        <taxon>Tracheophyta</taxon>
        <taxon>Spermatophyta</taxon>
        <taxon>Magnoliopsida</taxon>
        <taxon>eudicotyledons</taxon>
        <taxon>Gunneridae</taxon>
        <taxon>Pentapetalae</taxon>
        <taxon>rosids</taxon>
        <taxon>fabids</taxon>
        <taxon>Rosales</taxon>
        <taxon>Cannabaceae</taxon>
        <taxon>Trema</taxon>
    </lineage>
</organism>
<evidence type="ECO:0000256" key="1">
    <source>
        <dbReference type="SAM" id="MobiDB-lite"/>
    </source>
</evidence>
<keyword evidence="3" id="KW-1185">Reference proteome</keyword>
<feature type="region of interest" description="Disordered" evidence="1">
    <location>
        <begin position="112"/>
        <end position="140"/>
    </location>
</feature>
<dbReference type="EMBL" id="JXTC01000012">
    <property type="protein sequence ID" value="POO00599.1"/>
    <property type="molecule type" value="Genomic_DNA"/>
</dbReference>
<name>A0A2P5FS52_TREOI</name>
<feature type="compositionally biased region" description="Basic and acidic residues" evidence="1">
    <location>
        <begin position="118"/>
        <end position="132"/>
    </location>
</feature>
<gene>
    <name evidence="2" type="ORF">TorRG33x02_036730</name>
</gene>